<keyword evidence="3" id="KW-1185">Reference proteome</keyword>
<feature type="transmembrane region" description="Helical" evidence="1">
    <location>
        <begin position="12"/>
        <end position="32"/>
    </location>
</feature>
<dbReference type="EMBL" id="JADBRO010000002">
    <property type="protein sequence ID" value="MBE4852957.1"/>
    <property type="molecule type" value="Genomic_DNA"/>
</dbReference>
<keyword evidence="1" id="KW-0812">Transmembrane</keyword>
<keyword evidence="1" id="KW-1133">Transmembrane helix</keyword>
<dbReference type="Proteomes" id="UP001296720">
    <property type="component" value="Unassembled WGS sequence"/>
</dbReference>
<gene>
    <name evidence="2" type="ORF">IM311_02600</name>
</gene>
<name>A0ABR9Q2C0_9ENTR</name>
<feature type="transmembrane region" description="Helical" evidence="1">
    <location>
        <begin position="116"/>
        <end position="136"/>
    </location>
</feature>
<evidence type="ECO:0000313" key="2">
    <source>
        <dbReference type="EMBL" id="MBE4852957.1"/>
    </source>
</evidence>
<proteinExistence type="predicted"/>
<evidence type="ECO:0000256" key="1">
    <source>
        <dbReference type="SAM" id="Phobius"/>
    </source>
</evidence>
<sequence length="137" mass="15650">MKNFLNNNPHFIVFLVAFSMFGMLLIMIISFINKIAYRKIVSLYTDKYSRLPITAALAKEASLIATPGAYFAKIGFIMETLMLPYNKISNHDMTKEQYDYINSLPKKLTIGFKIEAVLWIISIPAMIVGFTLHAIYN</sequence>
<accession>A0ABR9Q2C0</accession>
<comment type="caution">
    <text evidence="2">The sequence shown here is derived from an EMBL/GenBank/DDBJ whole genome shotgun (WGS) entry which is preliminary data.</text>
</comment>
<organism evidence="2 3">
    <name type="scientific">Enterobacter pasteurii</name>
    <dbReference type="NCBI Taxonomy" id="3029761"/>
    <lineage>
        <taxon>Bacteria</taxon>
        <taxon>Pseudomonadati</taxon>
        <taxon>Pseudomonadota</taxon>
        <taxon>Gammaproteobacteria</taxon>
        <taxon>Enterobacterales</taxon>
        <taxon>Enterobacteriaceae</taxon>
        <taxon>Enterobacter</taxon>
        <taxon>Enterobacter cloacae complex</taxon>
    </lineage>
</organism>
<dbReference type="RefSeq" id="WP_193356672.1">
    <property type="nucleotide sequence ID" value="NZ_JADBRO010000002.1"/>
</dbReference>
<evidence type="ECO:0000313" key="3">
    <source>
        <dbReference type="Proteomes" id="UP001296720"/>
    </source>
</evidence>
<protein>
    <submittedName>
        <fullName evidence="2">Uncharacterized protein</fullName>
    </submittedName>
</protein>
<keyword evidence="1" id="KW-0472">Membrane</keyword>
<reference evidence="2 3" key="1">
    <citation type="submission" date="2020-10" db="EMBL/GenBank/DDBJ databases">
        <title>High risk of septic shock deaths with Enterobacter bugandensis among Enterobacter cloacae complex isolates that physiologically colonize newborns in neonatal intensive care unit bis.</title>
        <authorList>
            <person name="Girlich D."/>
            <person name="Ouzani S."/>
            <person name="Emeraud C."/>
            <person name="Bonnin R.A."/>
            <person name="Gauthier L."/>
            <person name="Le Sache N."/>
            <person name="Mokhtari M."/>
            <person name="Langlois I."/>
            <person name="Begasse C."/>
            <person name="Arangia N."/>
            <person name="Fournier S."/>
            <person name="Fortineau N."/>
            <person name="Naas T."/>
            <person name="Dortet L."/>
        </authorList>
    </citation>
    <scope>NUCLEOTIDE SEQUENCE [LARGE SCALE GENOMIC DNA]</scope>
    <source>
        <strain evidence="2 3">P40RS</strain>
    </source>
</reference>